<proteinExistence type="predicted"/>
<evidence type="ECO:0008006" key="4">
    <source>
        <dbReference type="Google" id="ProtNLM"/>
    </source>
</evidence>
<reference evidence="2 3" key="1">
    <citation type="journal article" date="2018" name="Front. Plant Sci.">
        <title>Red Clover (Trifolium pratense) and Zigzag Clover (T. medium) - A Picture of Genomic Similarities and Differences.</title>
        <authorList>
            <person name="Dluhosova J."/>
            <person name="Istvanek J."/>
            <person name="Nedelnik J."/>
            <person name="Repkova J."/>
        </authorList>
    </citation>
    <scope>NUCLEOTIDE SEQUENCE [LARGE SCALE GENOMIC DNA]</scope>
    <source>
        <strain evidence="3">cv. 10/8</strain>
        <tissue evidence="2">Leaf</tissue>
    </source>
</reference>
<sequence>MDSFDGSAARVLETRTLFEIASTIGMPLALDETTKNRTFGQYARILVDLEFSQRIFDEILVEREGYAFKLSVVYEQLPEFCHHCHVIGHNVLICKWLHPPKKHPAVTEKDDNLKVVTAGKQPASEVPEVDIEQPTTDDIVTSTPNSSVAGRQKEVPAKDEVQNLVSHETHADLVQQLSVENN</sequence>
<name>A0A392P8G7_9FABA</name>
<evidence type="ECO:0000313" key="2">
    <source>
        <dbReference type="EMBL" id="MCI08358.1"/>
    </source>
</evidence>
<evidence type="ECO:0000313" key="3">
    <source>
        <dbReference type="Proteomes" id="UP000265520"/>
    </source>
</evidence>
<dbReference type="AlphaFoldDB" id="A0A392P8G7"/>
<feature type="non-terminal residue" evidence="2">
    <location>
        <position position="182"/>
    </location>
</feature>
<feature type="compositionally biased region" description="Polar residues" evidence="1">
    <location>
        <begin position="133"/>
        <end position="149"/>
    </location>
</feature>
<dbReference type="Proteomes" id="UP000265520">
    <property type="component" value="Unassembled WGS sequence"/>
</dbReference>
<keyword evidence="3" id="KW-1185">Reference proteome</keyword>
<feature type="region of interest" description="Disordered" evidence="1">
    <location>
        <begin position="124"/>
        <end position="157"/>
    </location>
</feature>
<evidence type="ECO:0000256" key="1">
    <source>
        <dbReference type="SAM" id="MobiDB-lite"/>
    </source>
</evidence>
<organism evidence="2 3">
    <name type="scientific">Trifolium medium</name>
    <dbReference type="NCBI Taxonomy" id="97028"/>
    <lineage>
        <taxon>Eukaryota</taxon>
        <taxon>Viridiplantae</taxon>
        <taxon>Streptophyta</taxon>
        <taxon>Embryophyta</taxon>
        <taxon>Tracheophyta</taxon>
        <taxon>Spermatophyta</taxon>
        <taxon>Magnoliopsida</taxon>
        <taxon>eudicotyledons</taxon>
        <taxon>Gunneridae</taxon>
        <taxon>Pentapetalae</taxon>
        <taxon>rosids</taxon>
        <taxon>fabids</taxon>
        <taxon>Fabales</taxon>
        <taxon>Fabaceae</taxon>
        <taxon>Papilionoideae</taxon>
        <taxon>50 kb inversion clade</taxon>
        <taxon>NPAAA clade</taxon>
        <taxon>Hologalegina</taxon>
        <taxon>IRL clade</taxon>
        <taxon>Trifolieae</taxon>
        <taxon>Trifolium</taxon>
    </lineage>
</organism>
<dbReference type="InterPro" id="IPR040256">
    <property type="entry name" value="At4g02000-like"/>
</dbReference>
<protein>
    <recommendedName>
        <fullName evidence="4">NBS resistance protein</fullName>
    </recommendedName>
</protein>
<comment type="caution">
    <text evidence="2">The sequence shown here is derived from an EMBL/GenBank/DDBJ whole genome shotgun (WGS) entry which is preliminary data.</text>
</comment>
<dbReference type="PANTHER" id="PTHR31286">
    <property type="entry name" value="GLYCINE-RICH CELL WALL STRUCTURAL PROTEIN 1.8-LIKE"/>
    <property type="match status" value="1"/>
</dbReference>
<dbReference type="PANTHER" id="PTHR31286:SF60">
    <property type="entry name" value="PROTEIN, PUTATIVE-RELATED"/>
    <property type="match status" value="1"/>
</dbReference>
<dbReference type="EMBL" id="LXQA010068761">
    <property type="protein sequence ID" value="MCI08358.1"/>
    <property type="molecule type" value="Genomic_DNA"/>
</dbReference>
<accession>A0A392P8G7</accession>